<dbReference type="Pfam" id="PF04966">
    <property type="entry name" value="OprB"/>
    <property type="match status" value="1"/>
</dbReference>
<dbReference type="Proteomes" id="UP000029868">
    <property type="component" value="Unassembled WGS sequence"/>
</dbReference>
<accession>A0A099L690</accession>
<protein>
    <submittedName>
        <fullName evidence="3">Carbohydrate-selective porin OprB</fullName>
    </submittedName>
</protein>
<comment type="caution">
    <text evidence="3">The sequence shown here is derived from an EMBL/GenBank/DDBJ whole genome shotgun (WGS) entry which is preliminary data.</text>
</comment>
<dbReference type="OrthoDB" id="236886at2"/>
<gene>
    <name evidence="3" type="ORF">GAB14E_1002</name>
</gene>
<evidence type="ECO:0000313" key="4">
    <source>
        <dbReference type="Proteomes" id="UP000029868"/>
    </source>
</evidence>
<dbReference type="PATRIC" id="fig|28229.3.peg.155"/>
<reference evidence="3 4" key="1">
    <citation type="submission" date="2014-08" db="EMBL/GenBank/DDBJ databases">
        <title>Genomic and Phenotypic Diversity of Colwellia psychrerythraea strains from Disparate Marine Basins.</title>
        <authorList>
            <person name="Techtmann S.M."/>
            <person name="Stelling S.C."/>
            <person name="Utturkar S.M."/>
            <person name="Alshibli N."/>
            <person name="Harris A."/>
            <person name="Brown S.D."/>
            <person name="Hazen T.C."/>
        </authorList>
    </citation>
    <scope>NUCLEOTIDE SEQUENCE [LARGE SCALE GENOMIC DNA]</scope>
    <source>
        <strain evidence="3 4">GAB14E</strain>
    </source>
</reference>
<organism evidence="3 4">
    <name type="scientific">Colwellia psychrerythraea</name>
    <name type="common">Vibrio psychroerythus</name>
    <dbReference type="NCBI Taxonomy" id="28229"/>
    <lineage>
        <taxon>Bacteria</taxon>
        <taxon>Pseudomonadati</taxon>
        <taxon>Pseudomonadota</taxon>
        <taxon>Gammaproteobacteria</taxon>
        <taxon>Alteromonadales</taxon>
        <taxon>Colwelliaceae</taxon>
        <taxon>Colwellia</taxon>
    </lineage>
</organism>
<dbReference type="AlphaFoldDB" id="A0A099L690"/>
<sequence>MLTHKTILTVVITALLATSSVYAEHNSVKDKGTNFGGPDAVDNQIAEDNKKSKPDFKTQLEQNNINMGVDYSTVFLRANNVLPGSDDNASSGMVRFYGSWNPVGVGTKETGGLVWKVEHRHSYTDTSVKDFEFGTGGLGLVTPPFSDQGFRVTNLYYKQKLMDGKATVVAGFLDITDFVDVFAMASPWTGFMNFAFSTGTTTIALPGDAALGAAGGIMLTDEYYMVASLVDMNSDPTNILDGIDTFFSDNNYFKSVELGWTKSQGQIYVDNIHATLWHADESIEQGSTKGYGVNFSASRLIDGQWLPFVRAGYSQDAGTLMEKSISAGFGYYGLGGEANNLGVAMNWGQVAGSDDQYTTEVFYIMKPLDYLEVTADIQYIANPALNAIDSSTLIYGLRMRVAI</sequence>
<dbReference type="EMBL" id="JQEC01000002">
    <property type="protein sequence ID" value="KGJ97413.1"/>
    <property type="molecule type" value="Genomic_DNA"/>
</dbReference>
<dbReference type="Gene3D" id="2.40.160.180">
    <property type="entry name" value="Carbohydrate-selective porin OprB"/>
    <property type="match status" value="1"/>
</dbReference>
<keyword evidence="2" id="KW-0732">Signal</keyword>
<dbReference type="GO" id="GO:0015288">
    <property type="term" value="F:porin activity"/>
    <property type="evidence" value="ECO:0007669"/>
    <property type="project" value="InterPro"/>
</dbReference>
<name>A0A099L690_COLPS</name>
<dbReference type="RefSeq" id="WP_033080302.1">
    <property type="nucleotide sequence ID" value="NZ_JQEC01000002.1"/>
</dbReference>
<evidence type="ECO:0000256" key="1">
    <source>
        <dbReference type="ARBA" id="ARBA00008769"/>
    </source>
</evidence>
<dbReference type="GO" id="GO:0016020">
    <property type="term" value="C:membrane"/>
    <property type="evidence" value="ECO:0007669"/>
    <property type="project" value="InterPro"/>
</dbReference>
<evidence type="ECO:0000313" key="3">
    <source>
        <dbReference type="EMBL" id="KGJ97413.1"/>
    </source>
</evidence>
<dbReference type="GO" id="GO:0008643">
    <property type="term" value="P:carbohydrate transport"/>
    <property type="evidence" value="ECO:0007669"/>
    <property type="project" value="InterPro"/>
</dbReference>
<proteinExistence type="inferred from homology"/>
<dbReference type="InterPro" id="IPR038673">
    <property type="entry name" value="OprB_sf"/>
</dbReference>
<evidence type="ECO:0000256" key="2">
    <source>
        <dbReference type="RuleBase" id="RU363072"/>
    </source>
</evidence>
<dbReference type="InterPro" id="IPR007049">
    <property type="entry name" value="Carb-sel_porin_OprB"/>
</dbReference>
<feature type="signal peptide" evidence="2">
    <location>
        <begin position="1"/>
        <end position="23"/>
    </location>
</feature>
<comment type="similarity">
    <text evidence="1 2">Belongs to the OprB family.</text>
</comment>
<feature type="chain" id="PRO_5007227557" evidence="2">
    <location>
        <begin position="24"/>
        <end position="403"/>
    </location>
</feature>